<keyword evidence="2" id="KW-0560">Oxidoreductase</keyword>
<dbReference type="Gene3D" id="3.40.50.720">
    <property type="entry name" value="NAD(P)-binding Rossmann-like Domain"/>
    <property type="match status" value="1"/>
</dbReference>
<dbReference type="PANTHER" id="PTHR44229">
    <property type="entry name" value="15-HYDROXYPROSTAGLANDIN DEHYDROGENASE [NAD(+)]"/>
    <property type="match status" value="1"/>
</dbReference>
<organism evidence="3 4">
    <name type="scientific">Fusarium oligoseptatum</name>
    <dbReference type="NCBI Taxonomy" id="2604345"/>
    <lineage>
        <taxon>Eukaryota</taxon>
        <taxon>Fungi</taxon>
        <taxon>Dikarya</taxon>
        <taxon>Ascomycota</taxon>
        <taxon>Pezizomycotina</taxon>
        <taxon>Sordariomycetes</taxon>
        <taxon>Hypocreomycetidae</taxon>
        <taxon>Hypocreales</taxon>
        <taxon>Nectriaceae</taxon>
        <taxon>Fusarium</taxon>
        <taxon>Fusarium solani species complex</taxon>
    </lineage>
</organism>
<dbReference type="PANTHER" id="PTHR44229:SF4">
    <property type="entry name" value="15-HYDROXYPROSTAGLANDIN DEHYDROGENASE [NAD(+)]"/>
    <property type="match status" value="1"/>
</dbReference>
<accession>A0A428SHV1</accession>
<dbReference type="InterPro" id="IPR002347">
    <property type="entry name" value="SDR_fam"/>
</dbReference>
<dbReference type="GO" id="GO:0005737">
    <property type="term" value="C:cytoplasm"/>
    <property type="evidence" value="ECO:0007669"/>
    <property type="project" value="TreeGrafter"/>
</dbReference>
<evidence type="ECO:0000313" key="3">
    <source>
        <dbReference type="EMBL" id="RSL89383.1"/>
    </source>
</evidence>
<dbReference type="PRINTS" id="PR00081">
    <property type="entry name" value="GDHRDH"/>
</dbReference>
<dbReference type="EMBL" id="NKCK01000246">
    <property type="protein sequence ID" value="RSL89383.1"/>
    <property type="molecule type" value="Genomic_DNA"/>
</dbReference>
<dbReference type="STRING" id="1325735.A0A428SHV1"/>
<comment type="similarity">
    <text evidence="1">Belongs to the short-chain dehydrogenases/reductases (SDR) family.</text>
</comment>
<evidence type="ECO:0000256" key="1">
    <source>
        <dbReference type="ARBA" id="ARBA00006484"/>
    </source>
</evidence>
<evidence type="ECO:0000313" key="4">
    <source>
        <dbReference type="Proteomes" id="UP000287144"/>
    </source>
</evidence>
<protein>
    <recommendedName>
        <fullName evidence="5">3-hydroxyacyl-CoA dehydrogenase</fullName>
    </recommendedName>
</protein>
<dbReference type="Proteomes" id="UP000287144">
    <property type="component" value="Unassembled WGS sequence"/>
</dbReference>
<reference evidence="3 4" key="1">
    <citation type="submission" date="2017-06" db="EMBL/GenBank/DDBJ databases">
        <title>Comparative genomic analysis of Ambrosia Fusariam Clade fungi.</title>
        <authorList>
            <person name="Stajich J.E."/>
            <person name="Carrillo J."/>
            <person name="Kijimoto T."/>
            <person name="Eskalen A."/>
            <person name="O'Donnell K."/>
            <person name="Kasson M."/>
        </authorList>
    </citation>
    <scope>NUCLEOTIDE SEQUENCE [LARGE SCALE GENOMIC DNA]</scope>
    <source>
        <strain evidence="3 4">NRRL62579</strain>
    </source>
</reference>
<evidence type="ECO:0000256" key="2">
    <source>
        <dbReference type="ARBA" id="ARBA00023002"/>
    </source>
</evidence>
<dbReference type="Pfam" id="PF00106">
    <property type="entry name" value="adh_short"/>
    <property type="match status" value="1"/>
</dbReference>
<dbReference type="InterPro" id="IPR036291">
    <property type="entry name" value="NAD(P)-bd_dom_sf"/>
</dbReference>
<evidence type="ECO:0008006" key="5">
    <source>
        <dbReference type="Google" id="ProtNLM"/>
    </source>
</evidence>
<sequence>MAAVSCICRTHGGQIPLYLIGRRLWGNRGHKARQTVTAPPCLDSFLPRLFFSSLSGRVVVAAGAATGIGEALTRLLVSHGAHVYFGDINIEAGNALQQELSGSLQGSATFVKSDVQEYTELYTLFRKAYDQHGYVDHAVYCAGLLEKGRYLNDTSLTVDTVGDNPGDLSALDVNLIGAARFTRLAVVFLQEKQQEQPENKSITLLSSIGAIRDSPGVPLYQTSKVGVLGLLRGMRHLPFAVPQGSATTPRVRVNVICPGVTDTPMTAHLLPHFKASGGRAHWQTAEAVAEVIVGVMVGGTDGGKEQILLAGKSLYVEAGKAFEIEDGLQRERPAWLGQEPERMLTENRDFIKSIGGIRKKGE</sequence>
<gene>
    <name evidence="3" type="ORF">CEP52_014926</name>
</gene>
<keyword evidence="4" id="KW-1185">Reference proteome</keyword>
<dbReference type="SUPFAM" id="SSF51735">
    <property type="entry name" value="NAD(P)-binding Rossmann-fold domains"/>
    <property type="match status" value="1"/>
</dbReference>
<proteinExistence type="inferred from homology"/>
<dbReference type="GO" id="GO:0016616">
    <property type="term" value="F:oxidoreductase activity, acting on the CH-OH group of donors, NAD or NADP as acceptor"/>
    <property type="evidence" value="ECO:0007669"/>
    <property type="project" value="TreeGrafter"/>
</dbReference>
<comment type="caution">
    <text evidence="3">The sequence shown here is derived from an EMBL/GenBank/DDBJ whole genome shotgun (WGS) entry which is preliminary data.</text>
</comment>
<dbReference type="AlphaFoldDB" id="A0A428SHV1"/>
<name>A0A428SHV1_9HYPO</name>